<feature type="compositionally biased region" description="Low complexity" evidence="1">
    <location>
        <begin position="121"/>
        <end position="135"/>
    </location>
</feature>
<gene>
    <name evidence="2" type="ORF">BDV29DRAFT_152367</name>
</gene>
<dbReference type="OrthoDB" id="5368934at2759"/>
<feature type="region of interest" description="Disordered" evidence="1">
    <location>
        <begin position="46"/>
        <end position="76"/>
    </location>
</feature>
<feature type="region of interest" description="Disordered" evidence="1">
    <location>
        <begin position="105"/>
        <end position="138"/>
    </location>
</feature>
<proteinExistence type="predicted"/>
<dbReference type="AlphaFoldDB" id="A0A5N5XGS0"/>
<evidence type="ECO:0000256" key="1">
    <source>
        <dbReference type="SAM" id="MobiDB-lite"/>
    </source>
</evidence>
<evidence type="ECO:0000313" key="2">
    <source>
        <dbReference type="EMBL" id="KAB8078724.1"/>
    </source>
</evidence>
<protein>
    <submittedName>
        <fullName evidence="2">Uncharacterized protein</fullName>
    </submittedName>
</protein>
<dbReference type="EMBL" id="ML732155">
    <property type="protein sequence ID" value="KAB8078724.1"/>
    <property type="molecule type" value="Genomic_DNA"/>
</dbReference>
<feature type="compositionally biased region" description="Basic and acidic residues" evidence="1">
    <location>
        <begin position="234"/>
        <end position="245"/>
    </location>
</feature>
<accession>A0A5N5XGS0</accession>
<name>A0A5N5XGS0_9EURO</name>
<evidence type="ECO:0000313" key="3">
    <source>
        <dbReference type="Proteomes" id="UP000326565"/>
    </source>
</evidence>
<sequence>MDAYPSHWKSTLLGPAFWHDAETYNQPINDAIEAETKKLLHKRFPFTIGPEQPPSSQTIPAPKDINMNKPTDKKELKSHNRRFSLNGALSSPFHAINPFVHGLSHRAHPSLRTSPTDRDPSTTSSHSQSRPSRSRSLIRVPMNMLRGISENRKKQIESELPMLPDDQATAANPFPEFRGGRTWDRLDRRRVSLGLDLFWPVPVPVSMSILPPVPVIRPLSMGFGLLKPAQSPPDHPRQDQDEARHANNNNNYYYKEQGEGNREEEEDDTLPIHELSPLPSFRNLVTLKLVGMTQSYELPIWITAWLNPRLETLELGMALPPTLRQNPRTKWPCIRGGWELTPDKYRPPVYYGQNGTGNLNPTIGLGAYLDKTVIEKAKVIAMTMGRTRNRLSVRTLVLTGFVVDGDPFVQWFDAGRLRCVHFRDECVDAGFWLGGDMEGVSVVWPRGDDGHGYDDEVRVGRWVGRGEIRALRVRGGRLLWGSE</sequence>
<keyword evidence="3" id="KW-1185">Reference proteome</keyword>
<reference evidence="2 3" key="1">
    <citation type="submission" date="2019-04" db="EMBL/GenBank/DDBJ databases">
        <title>Friends and foes A comparative genomics study of 23 Aspergillus species from section Flavi.</title>
        <authorList>
            <consortium name="DOE Joint Genome Institute"/>
            <person name="Kjaerbolling I."/>
            <person name="Vesth T."/>
            <person name="Frisvad J.C."/>
            <person name="Nybo J.L."/>
            <person name="Theobald S."/>
            <person name="Kildgaard S."/>
            <person name="Isbrandt T."/>
            <person name="Kuo A."/>
            <person name="Sato A."/>
            <person name="Lyhne E.K."/>
            <person name="Kogle M.E."/>
            <person name="Wiebenga A."/>
            <person name="Kun R.S."/>
            <person name="Lubbers R.J."/>
            <person name="Makela M.R."/>
            <person name="Barry K."/>
            <person name="Chovatia M."/>
            <person name="Clum A."/>
            <person name="Daum C."/>
            <person name="Haridas S."/>
            <person name="He G."/>
            <person name="LaButti K."/>
            <person name="Lipzen A."/>
            <person name="Mondo S."/>
            <person name="Riley R."/>
            <person name="Salamov A."/>
            <person name="Simmons B.A."/>
            <person name="Magnuson J.K."/>
            <person name="Henrissat B."/>
            <person name="Mortensen U.H."/>
            <person name="Larsen T.O."/>
            <person name="Devries R.P."/>
            <person name="Grigoriev I.V."/>
            <person name="Machida M."/>
            <person name="Baker S.E."/>
            <person name="Andersen M.R."/>
        </authorList>
    </citation>
    <scope>NUCLEOTIDE SEQUENCE [LARGE SCALE GENOMIC DNA]</scope>
    <source>
        <strain evidence="2 3">CBS 151.66</strain>
    </source>
</reference>
<feature type="region of interest" description="Disordered" evidence="1">
    <location>
        <begin position="226"/>
        <end position="267"/>
    </location>
</feature>
<dbReference type="Proteomes" id="UP000326565">
    <property type="component" value="Unassembled WGS sequence"/>
</dbReference>
<organism evidence="2 3">
    <name type="scientific">Aspergillus leporis</name>
    <dbReference type="NCBI Taxonomy" id="41062"/>
    <lineage>
        <taxon>Eukaryota</taxon>
        <taxon>Fungi</taxon>
        <taxon>Dikarya</taxon>
        <taxon>Ascomycota</taxon>
        <taxon>Pezizomycotina</taxon>
        <taxon>Eurotiomycetes</taxon>
        <taxon>Eurotiomycetidae</taxon>
        <taxon>Eurotiales</taxon>
        <taxon>Aspergillaceae</taxon>
        <taxon>Aspergillus</taxon>
        <taxon>Aspergillus subgen. Circumdati</taxon>
    </lineage>
</organism>